<keyword evidence="1" id="KW-0812">Transmembrane</keyword>
<dbReference type="RefSeq" id="WP_157733515.1">
    <property type="nucleotide sequence ID" value="NZ_CP022540.1"/>
</dbReference>
<feature type="transmembrane region" description="Helical" evidence="1">
    <location>
        <begin position="21"/>
        <end position="42"/>
    </location>
</feature>
<keyword evidence="1" id="KW-0472">Membrane</keyword>
<evidence type="ECO:0008006" key="4">
    <source>
        <dbReference type="Google" id="ProtNLM"/>
    </source>
</evidence>
<evidence type="ECO:0000313" key="3">
    <source>
        <dbReference type="Proteomes" id="UP000203589"/>
    </source>
</evidence>
<dbReference type="EMBL" id="CP022540">
    <property type="protein sequence ID" value="ASP21525.1"/>
    <property type="molecule type" value="Genomic_DNA"/>
</dbReference>
<name>A0A222E5Q2_9RHOB</name>
<proteinExistence type="predicted"/>
<evidence type="ECO:0000313" key="2">
    <source>
        <dbReference type="EMBL" id="ASP21525.1"/>
    </source>
</evidence>
<dbReference type="AlphaFoldDB" id="A0A222E5Q2"/>
<dbReference type="KEGG" id="aht:ANTHELSMS3_02871"/>
<keyword evidence="1" id="KW-1133">Transmembrane helix</keyword>
<sequence>MAKVADDKPVPLLRLFWRMGGWITLIFLAFLGFLTLFSTFSLNLAHRFDTEGREAEALVLDKYQTVTTDSDGDREVTYYFVLQFETNRNLPVELNRSVGSGIYHKTAINTRIPIWYLESEPDRIEVSRGENRTASVITQWIALVFGIAALVAMWFPARKAVAAVRARRYGARETATVTGTKATNYRVNNRYRYRLTWEEHSGRSGESLAYKEEQLNGFRAGDKITVYQGIKRAWWSGDVGERPGARG</sequence>
<reference evidence="2 3" key="1">
    <citation type="submission" date="2017-07" db="EMBL/GenBank/DDBJ databases">
        <title>Genome Sequence of Antarctobacter heliothermus Strain SMS3 Isolated from a culture of the Diatom Skeletonema marinoi.</title>
        <authorList>
            <person name="Topel M."/>
            <person name="Pinder M.I.M."/>
            <person name="Johansson O.N."/>
            <person name="Kourtchenko O."/>
            <person name="Godhe A."/>
            <person name="Clarke A.K."/>
        </authorList>
    </citation>
    <scope>NUCLEOTIDE SEQUENCE [LARGE SCALE GENOMIC DNA]</scope>
    <source>
        <strain evidence="2 3">SMS3</strain>
    </source>
</reference>
<dbReference type="OrthoDB" id="7848349at2"/>
<keyword evidence="3" id="KW-1185">Reference proteome</keyword>
<dbReference type="Proteomes" id="UP000203589">
    <property type="component" value="Chromosome"/>
</dbReference>
<feature type="transmembrane region" description="Helical" evidence="1">
    <location>
        <begin position="137"/>
        <end position="157"/>
    </location>
</feature>
<accession>A0A222E5Q2</accession>
<evidence type="ECO:0000256" key="1">
    <source>
        <dbReference type="SAM" id="Phobius"/>
    </source>
</evidence>
<protein>
    <recommendedName>
        <fullName evidence="4">DUF3592 domain-containing protein</fullName>
    </recommendedName>
</protein>
<gene>
    <name evidence="2" type="ORF">ANTHELSMS3_02871</name>
</gene>
<organism evidence="2 3">
    <name type="scientific">Antarctobacter heliothermus</name>
    <dbReference type="NCBI Taxonomy" id="74033"/>
    <lineage>
        <taxon>Bacteria</taxon>
        <taxon>Pseudomonadati</taxon>
        <taxon>Pseudomonadota</taxon>
        <taxon>Alphaproteobacteria</taxon>
        <taxon>Rhodobacterales</taxon>
        <taxon>Roseobacteraceae</taxon>
        <taxon>Antarctobacter</taxon>
    </lineage>
</organism>